<gene>
    <name evidence="13" type="ORF">LUZ63_016545</name>
</gene>
<dbReference type="SUPFAM" id="SSF52058">
    <property type="entry name" value="L domain-like"/>
    <property type="match status" value="1"/>
</dbReference>
<dbReference type="SMART" id="SM00369">
    <property type="entry name" value="LRR_TYP"/>
    <property type="match status" value="4"/>
</dbReference>
<sequence>MHSIEHKMHHFLPNIFFFLLVTRAFSAWCCLQHEREALLKFKADVNDSSNRLVSWRGNECCKWAGVRCNNKTGHVIMLDLRNSYYEWNNHSLSGEINPSLQNITELEYLDISYNNFSGNNFPRFISSYRNLNYLNLSTTGLSGIIPHHFGNLSKLEYLDLSYMPNIYISNVWFLSHLTSLIYLDMFQVNLEDSREWVQVLNTLPLLQSLYLGSNNLTTISSSITVVNFSSLGILSIQENEFNSRIPNWIGDLTKLTMLELLFCSFVGRVPNQLGNLTKLNKLYLLDYLEGPMPPLLNLNNLTELDITYVDLKEDISRVVSKLANDTLEKIELFWLYGTSLTGNLNGWISKMSNLKVLTLSYNNLNGTIPNAIGNLTSLECLFLDKNYFSGMIYEAHLANLSNLKELNLDSNYITVIVDTNWIPQFQLYFLYVSGCKLGPHFPSWLQNQSLITNIDMSNTEISDIVPNWFWNLPSLTSIDLSNNNMSGRLPLNLEHLTNLNALLLGNNRFEGEIPSLPYVVEYIDMSNNLFSGHLPTYIEAPKLSILVLSNISSMVQ</sequence>
<dbReference type="AlphaFoldDB" id="A0A9Q0C0F6"/>
<evidence type="ECO:0000256" key="6">
    <source>
        <dbReference type="ARBA" id="ARBA00022729"/>
    </source>
</evidence>
<keyword evidence="9" id="KW-0472">Membrane</keyword>
<proteinExistence type="inferred from homology"/>
<accession>A0A9Q0C0F6</accession>
<keyword evidence="10" id="KW-0325">Glycoprotein</keyword>
<dbReference type="InterPro" id="IPR046956">
    <property type="entry name" value="RLP23-like"/>
</dbReference>
<comment type="similarity">
    <text evidence="2">Belongs to the RLP family.</text>
</comment>
<dbReference type="PROSITE" id="PS51450">
    <property type="entry name" value="LRR"/>
    <property type="match status" value="1"/>
</dbReference>
<dbReference type="PANTHER" id="PTHR48063:SF90">
    <property type="entry name" value="OS11G0565920 PROTEIN"/>
    <property type="match status" value="1"/>
</dbReference>
<evidence type="ECO:0000256" key="3">
    <source>
        <dbReference type="ARBA" id="ARBA00022475"/>
    </source>
</evidence>
<evidence type="ECO:0000256" key="1">
    <source>
        <dbReference type="ARBA" id="ARBA00004251"/>
    </source>
</evidence>
<keyword evidence="5" id="KW-0812">Transmembrane</keyword>
<organism evidence="13 14">
    <name type="scientific">Rhynchospora breviuscula</name>
    <dbReference type="NCBI Taxonomy" id="2022672"/>
    <lineage>
        <taxon>Eukaryota</taxon>
        <taxon>Viridiplantae</taxon>
        <taxon>Streptophyta</taxon>
        <taxon>Embryophyta</taxon>
        <taxon>Tracheophyta</taxon>
        <taxon>Spermatophyta</taxon>
        <taxon>Magnoliopsida</taxon>
        <taxon>Liliopsida</taxon>
        <taxon>Poales</taxon>
        <taxon>Cyperaceae</taxon>
        <taxon>Cyperoideae</taxon>
        <taxon>Rhynchosporeae</taxon>
        <taxon>Rhynchospora</taxon>
    </lineage>
</organism>
<feature type="signal peptide" evidence="11">
    <location>
        <begin position="1"/>
        <end position="26"/>
    </location>
</feature>
<dbReference type="SUPFAM" id="SSF52047">
    <property type="entry name" value="RNI-like"/>
    <property type="match status" value="1"/>
</dbReference>
<dbReference type="InterPro" id="IPR013210">
    <property type="entry name" value="LRR_N_plant-typ"/>
</dbReference>
<evidence type="ECO:0000313" key="14">
    <source>
        <dbReference type="Proteomes" id="UP001151287"/>
    </source>
</evidence>
<evidence type="ECO:0000256" key="2">
    <source>
        <dbReference type="ARBA" id="ARBA00009592"/>
    </source>
</evidence>
<reference evidence="13" key="1">
    <citation type="journal article" date="2022" name="Cell">
        <title>Repeat-based holocentromeres influence genome architecture and karyotype evolution.</title>
        <authorList>
            <person name="Hofstatter P.G."/>
            <person name="Thangavel G."/>
            <person name="Lux T."/>
            <person name="Neumann P."/>
            <person name="Vondrak T."/>
            <person name="Novak P."/>
            <person name="Zhang M."/>
            <person name="Costa L."/>
            <person name="Castellani M."/>
            <person name="Scott A."/>
            <person name="Toegelov H."/>
            <person name="Fuchs J."/>
            <person name="Mata-Sucre Y."/>
            <person name="Dias Y."/>
            <person name="Vanzela A.L.L."/>
            <person name="Huettel B."/>
            <person name="Almeida C.C.S."/>
            <person name="Simkova H."/>
            <person name="Souza G."/>
            <person name="Pedrosa-Harand A."/>
            <person name="Macas J."/>
            <person name="Mayer K.F.X."/>
            <person name="Houben A."/>
            <person name="Marques A."/>
        </authorList>
    </citation>
    <scope>NUCLEOTIDE SEQUENCE</scope>
    <source>
        <strain evidence="13">RhyBre1mFocal</strain>
    </source>
</reference>
<evidence type="ECO:0000256" key="5">
    <source>
        <dbReference type="ARBA" id="ARBA00022692"/>
    </source>
</evidence>
<dbReference type="OrthoDB" id="1907415at2759"/>
<dbReference type="InterPro" id="IPR001611">
    <property type="entry name" value="Leu-rich_rpt"/>
</dbReference>
<evidence type="ECO:0000256" key="9">
    <source>
        <dbReference type="ARBA" id="ARBA00023136"/>
    </source>
</evidence>
<protein>
    <recommendedName>
        <fullName evidence="12">Leucine-rich repeat-containing N-terminal plant-type domain-containing protein</fullName>
    </recommendedName>
</protein>
<dbReference type="InterPro" id="IPR003591">
    <property type="entry name" value="Leu-rich_rpt_typical-subtyp"/>
</dbReference>
<keyword evidence="8" id="KW-1133">Transmembrane helix</keyword>
<dbReference type="Pfam" id="PF08263">
    <property type="entry name" value="LRRNT_2"/>
    <property type="match status" value="1"/>
</dbReference>
<comment type="subcellular location">
    <subcellularLocation>
        <location evidence="1">Cell membrane</location>
        <topology evidence="1">Single-pass type I membrane protein</topology>
    </subcellularLocation>
</comment>
<evidence type="ECO:0000259" key="12">
    <source>
        <dbReference type="Pfam" id="PF08263"/>
    </source>
</evidence>
<dbReference type="Gene3D" id="3.80.10.10">
    <property type="entry name" value="Ribonuclease Inhibitor"/>
    <property type="match status" value="3"/>
</dbReference>
<feature type="chain" id="PRO_5040384853" description="Leucine-rich repeat-containing N-terminal plant-type domain-containing protein" evidence="11">
    <location>
        <begin position="27"/>
        <end position="556"/>
    </location>
</feature>
<evidence type="ECO:0000256" key="10">
    <source>
        <dbReference type="ARBA" id="ARBA00023180"/>
    </source>
</evidence>
<dbReference type="PANTHER" id="PTHR48063">
    <property type="entry name" value="LRR RECEPTOR-LIKE KINASE"/>
    <property type="match status" value="1"/>
</dbReference>
<evidence type="ECO:0000313" key="13">
    <source>
        <dbReference type="EMBL" id="KAJ1685155.1"/>
    </source>
</evidence>
<dbReference type="Pfam" id="PF13855">
    <property type="entry name" value="LRR_8"/>
    <property type="match status" value="3"/>
</dbReference>
<evidence type="ECO:0000256" key="4">
    <source>
        <dbReference type="ARBA" id="ARBA00022614"/>
    </source>
</evidence>
<feature type="domain" description="Leucine-rich repeat-containing N-terminal plant-type" evidence="12">
    <location>
        <begin position="32"/>
        <end position="69"/>
    </location>
</feature>
<evidence type="ECO:0000256" key="7">
    <source>
        <dbReference type="ARBA" id="ARBA00022737"/>
    </source>
</evidence>
<dbReference type="FunFam" id="3.80.10.10:FF:000129">
    <property type="entry name" value="Leucine-rich repeat receptor-like kinase"/>
    <property type="match status" value="1"/>
</dbReference>
<keyword evidence="3" id="KW-1003">Cell membrane</keyword>
<dbReference type="GO" id="GO:0005886">
    <property type="term" value="C:plasma membrane"/>
    <property type="evidence" value="ECO:0007669"/>
    <property type="project" value="UniProtKB-SubCell"/>
</dbReference>
<evidence type="ECO:0000256" key="8">
    <source>
        <dbReference type="ARBA" id="ARBA00022989"/>
    </source>
</evidence>
<name>A0A9Q0C0F6_9POAL</name>
<keyword evidence="7" id="KW-0677">Repeat</keyword>
<comment type="caution">
    <text evidence="13">The sequence shown here is derived from an EMBL/GenBank/DDBJ whole genome shotgun (WGS) entry which is preliminary data.</text>
</comment>
<keyword evidence="14" id="KW-1185">Reference proteome</keyword>
<dbReference type="EMBL" id="JAMQYH010000005">
    <property type="protein sequence ID" value="KAJ1685155.1"/>
    <property type="molecule type" value="Genomic_DNA"/>
</dbReference>
<keyword evidence="4" id="KW-0433">Leucine-rich repeat</keyword>
<keyword evidence="6 11" id="KW-0732">Signal</keyword>
<dbReference type="Proteomes" id="UP001151287">
    <property type="component" value="Unassembled WGS sequence"/>
</dbReference>
<evidence type="ECO:0000256" key="11">
    <source>
        <dbReference type="SAM" id="SignalP"/>
    </source>
</evidence>
<dbReference type="InterPro" id="IPR032675">
    <property type="entry name" value="LRR_dom_sf"/>
</dbReference>